<sequence length="155" mass="18077">MRSAAQILRTEPLIHSGIQKQETRQSPVKTNTSNQMSSTCNATESRKKCIENLFTRFAVFYGHLWRSQFKSDGFLEFAKKEWLEGLSQFSDEILNQVIIDCRDHCEMPPTLPQMIGFCRDIKKRNAFYVALEKYQPASKEVVEENIRQCKAFLFK</sequence>
<dbReference type="HOGENOM" id="CLU_132593_0_0_6"/>
<keyword evidence="3" id="KW-1185">Reference proteome</keyword>
<protein>
    <submittedName>
        <fullName evidence="2">LvrB homolog</fullName>
    </submittedName>
</protein>
<dbReference type="AlphaFoldDB" id="D3HLJ2"/>
<evidence type="ECO:0000313" key="2">
    <source>
        <dbReference type="EMBL" id="CBJ13312.1"/>
    </source>
</evidence>
<proteinExistence type="predicted"/>
<dbReference type="Proteomes" id="UP000001060">
    <property type="component" value="Chromosome"/>
</dbReference>
<evidence type="ECO:0000256" key="1">
    <source>
        <dbReference type="SAM" id="MobiDB-lite"/>
    </source>
</evidence>
<name>D3HLJ2_LEGLN</name>
<feature type="compositionally biased region" description="Polar residues" evidence="1">
    <location>
        <begin position="18"/>
        <end position="38"/>
    </location>
</feature>
<organism evidence="2 3">
    <name type="scientific">Legionella longbeachae serogroup 1 (strain NSW150)</name>
    <dbReference type="NCBI Taxonomy" id="661367"/>
    <lineage>
        <taxon>Bacteria</taxon>
        <taxon>Pseudomonadati</taxon>
        <taxon>Pseudomonadota</taxon>
        <taxon>Gammaproteobacteria</taxon>
        <taxon>Legionellales</taxon>
        <taxon>Legionellaceae</taxon>
        <taxon>Legionella</taxon>
    </lineage>
</organism>
<evidence type="ECO:0000313" key="3">
    <source>
        <dbReference type="Proteomes" id="UP000001060"/>
    </source>
</evidence>
<accession>D3HLJ2</accession>
<reference evidence="2 3" key="1">
    <citation type="journal article" date="2010" name="PLoS Genet.">
        <title>Analysis of the Legionella longbeachae genome and transcriptome uncovers unique strategies to cause Legionnaires' disease.</title>
        <authorList>
            <person name="Cazalet C."/>
            <person name="Gomez-Valero L."/>
            <person name="Rusniok C."/>
            <person name="Lomma M."/>
            <person name="Dervins-Ravault D."/>
            <person name="Newton H."/>
            <person name="Sansom F."/>
            <person name="Jarraud S."/>
            <person name="Zidane N."/>
            <person name="Ma L."/>
            <person name="Bouchier C."/>
            <person name="Etienne J."/>
            <person name="Hartland E."/>
            <person name="Buchrieser C."/>
        </authorList>
    </citation>
    <scope>NUCLEOTIDE SEQUENCE [LARGE SCALE GENOMIC DNA]</scope>
    <source>
        <strain evidence="2 3">NSW150</strain>
    </source>
</reference>
<feature type="region of interest" description="Disordered" evidence="1">
    <location>
        <begin position="16"/>
        <end position="38"/>
    </location>
</feature>
<dbReference type="KEGG" id="llo:LLO_2873"/>
<gene>
    <name evidence="2" type="ordered locus">LLO_2873</name>
</gene>
<dbReference type="eggNOG" id="ENOG5032BC8">
    <property type="taxonomic scope" value="Bacteria"/>
</dbReference>
<dbReference type="EMBL" id="FN650140">
    <property type="protein sequence ID" value="CBJ13312.1"/>
    <property type="molecule type" value="Genomic_DNA"/>
</dbReference>